<gene>
    <name evidence="1" type="ORF">SAMN05443428_107142</name>
</gene>
<name>A0A1T4XAZ1_9CLOT</name>
<organism evidence="1 2">
    <name type="scientific">Caloramator quimbayensis</name>
    <dbReference type="NCBI Taxonomy" id="1147123"/>
    <lineage>
        <taxon>Bacteria</taxon>
        <taxon>Bacillati</taxon>
        <taxon>Bacillota</taxon>
        <taxon>Clostridia</taxon>
        <taxon>Eubacteriales</taxon>
        <taxon>Clostridiaceae</taxon>
        <taxon>Caloramator</taxon>
    </lineage>
</organism>
<dbReference type="AlphaFoldDB" id="A0A1T4XAZ1"/>
<dbReference type="PANTHER" id="PTHR40061">
    <property type="entry name" value="SPORULATION PROTEIN YLMC-RELATED"/>
    <property type="match status" value="1"/>
</dbReference>
<accession>A0A1T4XAZ1</accession>
<dbReference type="Proteomes" id="UP000190105">
    <property type="component" value="Unassembled WGS sequence"/>
</dbReference>
<protein>
    <submittedName>
        <fullName evidence="1">Sporulation protein, YlmC/YmxH family</fullName>
    </submittedName>
</protein>
<evidence type="ECO:0000313" key="1">
    <source>
        <dbReference type="EMBL" id="SKA86802.1"/>
    </source>
</evidence>
<evidence type="ECO:0000313" key="2">
    <source>
        <dbReference type="Proteomes" id="UP000190105"/>
    </source>
</evidence>
<dbReference type="PANTHER" id="PTHR40061:SF1">
    <property type="entry name" value="SPORULATION PROTEIN YLMC-RELATED"/>
    <property type="match status" value="1"/>
</dbReference>
<dbReference type="InterPro" id="IPR011033">
    <property type="entry name" value="PRC_barrel-like_sf"/>
</dbReference>
<keyword evidence="2" id="KW-1185">Reference proteome</keyword>
<proteinExistence type="predicted"/>
<dbReference type="SUPFAM" id="SSF50346">
    <property type="entry name" value="PRC-barrel domain"/>
    <property type="match status" value="1"/>
</dbReference>
<dbReference type="NCBIfam" id="TIGR02888">
    <property type="entry name" value="spore_YlmC_YmxH"/>
    <property type="match status" value="1"/>
</dbReference>
<dbReference type="STRING" id="1147123.SAMN05443428_107142"/>
<sequence>MSKRMSDLLNLEIINVFNGDKYGYLGDCEMVFDRTNGNIVGVQVYKSKGSLFSFKDNISIEIPWEDMMKVCEKTIIFDHKI</sequence>
<dbReference type="Gene3D" id="2.30.30.240">
    <property type="entry name" value="PRC-barrel domain"/>
    <property type="match status" value="1"/>
</dbReference>
<dbReference type="InterPro" id="IPR014238">
    <property type="entry name" value="Spore_YlmC/YmxH"/>
</dbReference>
<reference evidence="2" key="1">
    <citation type="submission" date="2017-02" db="EMBL/GenBank/DDBJ databases">
        <authorList>
            <person name="Varghese N."/>
            <person name="Submissions S."/>
        </authorList>
    </citation>
    <scope>NUCLEOTIDE SEQUENCE [LARGE SCALE GENOMIC DNA]</scope>
    <source>
        <strain evidence="2">USBA 833</strain>
    </source>
</reference>
<dbReference type="OrthoDB" id="6024937at2"/>
<dbReference type="EMBL" id="FUYH01000007">
    <property type="protein sequence ID" value="SKA86802.1"/>
    <property type="molecule type" value="Genomic_DNA"/>
</dbReference>
<dbReference type="RefSeq" id="WP_078696281.1">
    <property type="nucleotide sequence ID" value="NZ_FUYH01000007.1"/>
</dbReference>